<protein>
    <submittedName>
        <fullName evidence="3">Uncharacterized protein</fullName>
    </submittedName>
</protein>
<proteinExistence type="predicted"/>
<sequence>MRATGDPPNGRLEVESCKAKLGADGKRWIARAFRTLTQMQRRDSKSPSGVQDEPLLTRSSSANNSESLTRRVAVCRPFLSSYAKEYPSDRQSTEMEPPQGVRSSFLANKYTEPFRLRRCRAFIQRSVTHSAHGASQRAAEVGRRKSMKSVAARARRHRRRTRAVGRSVGDDARSLAPRLVVRRAPSIGR</sequence>
<evidence type="ECO:0000313" key="3">
    <source>
        <dbReference type="WBParaSite" id="TMUE_3000013286.1"/>
    </source>
</evidence>
<name>A0A5S6R0V3_TRIMR</name>
<reference evidence="3" key="1">
    <citation type="submission" date="2019-12" db="UniProtKB">
        <authorList>
            <consortium name="WormBaseParasite"/>
        </authorList>
    </citation>
    <scope>IDENTIFICATION</scope>
</reference>
<feature type="compositionally biased region" description="Basic residues" evidence="1">
    <location>
        <begin position="153"/>
        <end position="163"/>
    </location>
</feature>
<keyword evidence="2" id="KW-1185">Reference proteome</keyword>
<accession>A0A5S6R0V3</accession>
<evidence type="ECO:0000256" key="1">
    <source>
        <dbReference type="SAM" id="MobiDB-lite"/>
    </source>
</evidence>
<feature type="region of interest" description="Disordered" evidence="1">
    <location>
        <begin position="38"/>
        <end position="68"/>
    </location>
</feature>
<feature type="compositionally biased region" description="Polar residues" evidence="1">
    <location>
        <begin position="57"/>
        <end position="67"/>
    </location>
</feature>
<dbReference type="WBParaSite" id="TMUE_3000013286.1">
    <property type="protein sequence ID" value="TMUE_3000013286.1"/>
    <property type="gene ID" value="WBGene00293386"/>
</dbReference>
<evidence type="ECO:0000313" key="2">
    <source>
        <dbReference type="Proteomes" id="UP000046395"/>
    </source>
</evidence>
<dbReference type="AlphaFoldDB" id="A0A5S6R0V3"/>
<feature type="region of interest" description="Disordered" evidence="1">
    <location>
        <begin position="131"/>
        <end position="170"/>
    </location>
</feature>
<dbReference type="Proteomes" id="UP000046395">
    <property type="component" value="Unassembled WGS sequence"/>
</dbReference>
<organism evidence="2 3">
    <name type="scientific">Trichuris muris</name>
    <name type="common">Mouse whipworm</name>
    <dbReference type="NCBI Taxonomy" id="70415"/>
    <lineage>
        <taxon>Eukaryota</taxon>
        <taxon>Metazoa</taxon>
        <taxon>Ecdysozoa</taxon>
        <taxon>Nematoda</taxon>
        <taxon>Enoplea</taxon>
        <taxon>Dorylaimia</taxon>
        <taxon>Trichinellida</taxon>
        <taxon>Trichuridae</taxon>
        <taxon>Trichuris</taxon>
    </lineage>
</organism>